<dbReference type="Pfam" id="PF07350">
    <property type="entry name" value="Gig2-like"/>
    <property type="match status" value="1"/>
</dbReference>
<dbReference type="InterPro" id="IPR027443">
    <property type="entry name" value="IPNS-like_sf"/>
</dbReference>
<name>M2QLH4_CERS8</name>
<accession>M2QLH4</accession>
<dbReference type="SUPFAM" id="SSF51197">
    <property type="entry name" value="Clavaminate synthase-like"/>
    <property type="match status" value="1"/>
</dbReference>
<dbReference type="Gene3D" id="2.60.120.330">
    <property type="entry name" value="B-lactam Antibiotic, Isopenicillin N Synthase, Chain"/>
    <property type="match status" value="1"/>
</dbReference>
<organism evidence="1 2">
    <name type="scientific">Ceriporiopsis subvermispora (strain B)</name>
    <name type="common">White-rot fungus</name>
    <name type="synonym">Gelatoporia subvermispora</name>
    <dbReference type="NCBI Taxonomy" id="914234"/>
    <lineage>
        <taxon>Eukaryota</taxon>
        <taxon>Fungi</taxon>
        <taxon>Dikarya</taxon>
        <taxon>Basidiomycota</taxon>
        <taxon>Agaricomycotina</taxon>
        <taxon>Agaricomycetes</taxon>
        <taxon>Polyporales</taxon>
        <taxon>Gelatoporiaceae</taxon>
        <taxon>Gelatoporia</taxon>
    </lineage>
</organism>
<dbReference type="PANTHER" id="PTHR30613">
    <property type="entry name" value="UNCHARACTERIZED PROTEIN YBIU-RELATED"/>
    <property type="match status" value="1"/>
</dbReference>
<proteinExistence type="predicted"/>
<dbReference type="EMBL" id="KB445808">
    <property type="protein sequence ID" value="EMD32980.1"/>
    <property type="molecule type" value="Genomic_DNA"/>
</dbReference>
<sequence>MRGHATAAPAQVLRGPRRPKKEGTIEDVFTLFTSEEPTLPERFAALKRDMCTDPEALIYSWRGVLKELENAAAEIKQKGTEIIPQVTFSDIRNGLLDEQLKEIKRTGVVIVRGGIPPEEALSWKQSIRDYIDLNRENGVKGIPPDRPVFYEIYNSLGQIRGRTHPAVIETQKYLLSLWNAVPGTSISLRTPVTYFDRLRIRPPGPSVFTLGPHIDGGSIERWEDVGFRACFRRILEGGDGWRAHDPFDAAPRLSANQDLYNAPNQCSVFRPWQGWTSLSSTGPGEGTLRVLPFLQLSTAYVILRPFFRLRSDQDPGANAKIPLDAEAWELDLDSPAFPGSVPAKTQQIRQETHPHLRPDELVLSIPHVQPGDQVYWHCDLIHAVEAEHNGSGDSSVLYIPAVPLTQDNAAYLRDQLQNFEAGVPPP</sequence>
<evidence type="ECO:0000313" key="2">
    <source>
        <dbReference type="Proteomes" id="UP000016930"/>
    </source>
</evidence>
<evidence type="ECO:0000313" key="1">
    <source>
        <dbReference type="EMBL" id="EMD32980.1"/>
    </source>
</evidence>
<keyword evidence="2" id="KW-1185">Reference proteome</keyword>
<reference evidence="1 2" key="1">
    <citation type="journal article" date="2012" name="Proc. Natl. Acad. Sci. U.S.A.">
        <title>Comparative genomics of Ceriporiopsis subvermispora and Phanerochaete chrysosporium provide insight into selective ligninolysis.</title>
        <authorList>
            <person name="Fernandez-Fueyo E."/>
            <person name="Ruiz-Duenas F.J."/>
            <person name="Ferreira P."/>
            <person name="Floudas D."/>
            <person name="Hibbett D.S."/>
            <person name="Canessa P."/>
            <person name="Larrondo L.F."/>
            <person name="James T.Y."/>
            <person name="Seelenfreund D."/>
            <person name="Lobos S."/>
            <person name="Polanco R."/>
            <person name="Tello M."/>
            <person name="Honda Y."/>
            <person name="Watanabe T."/>
            <person name="Watanabe T."/>
            <person name="Ryu J.S."/>
            <person name="Kubicek C.P."/>
            <person name="Schmoll M."/>
            <person name="Gaskell J."/>
            <person name="Hammel K.E."/>
            <person name="St John F.J."/>
            <person name="Vanden Wymelenberg A."/>
            <person name="Sabat G."/>
            <person name="Splinter BonDurant S."/>
            <person name="Syed K."/>
            <person name="Yadav J.S."/>
            <person name="Doddapaneni H."/>
            <person name="Subramanian V."/>
            <person name="Lavin J.L."/>
            <person name="Oguiza J.A."/>
            <person name="Perez G."/>
            <person name="Pisabarro A.G."/>
            <person name="Ramirez L."/>
            <person name="Santoyo F."/>
            <person name="Master E."/>
            <person name="Coutinho P.M."/>
            <person name="Henrissat B."/>
            <person name="Lombard V."/>
            <person name="Magnuson J.K."/>
            <person name="Kuees U."/>
            <person name="Hori C."/>
            <person name="Igarashi K."/>
            <person name="Samejima M."/>
            <person name="Held B.W."/>
            <person name="Barry K.W."/>
            <person name="LaButti K.M."/>
            <person name="Lapidus A."/>
            <person name="Lindquist E.A."/>
            <person name="Lucas S.M."/>
            <person name="Riley R."/>
            <person name="Salamov A.A."/>
            <person name="Hoffmeister D."/>
            <person name="Schwenk D."/>
            <person name="Hadar Y."/>
            <person name="Yarden O."/>
            <person name="de Vries R.P."/>
            <person name="Wiebenga A."/>
            <person name="Stenlid J."/>
            <person name="Eastwood D."/>
            <person name="Grigoriev I.V."/>
            <person name="Berka R.M."/>
            <person name="Blanchette R.A."/>
            <person name="Kersten P."/>
            <person name="Martinez A.T."/>
            <person name="Vicuna R."/>
            <person name="Cullen D."/>
        </authorList>
    </citation>
    <scope>NUCLEOTIDE SEQUENCE [LARGE SCALE GENOMIC DNA]</scope>
    <source>
        <strain evidence="1 2">B</strain>
    </source>
</reference>
<protein>
    <recommendedName>
        <fullName evidence="3">DUF1479-domain-containing protein</fullName>
    </recommendedName>
</protein>
<evidence type="ECO:0008006" key="3">
    <source>
        <dbReference type="Google" id="ProtNLM"/>
    </source>
</evidence>
<dbReference type="InterPro" id="IPR010856">
    <property type="entry name" value="Gig2-like"/>
</dbReference>
<dbReference type="Proteomes" id="UP000016930">
    <property type="component" value="Unassembled WGS sequence"/>
</dbReference>
<dbReference type="OrthoDB" id="8249012at2759"/>
<dbReference type="HOGENOM" id="CLU_011148_0_0_1"/>
<dbReference type="STRING" id="914234.M2QLH4"/>
<dbReference type="PANTHER" id="PTHR30613:SF1">
    <property type="entry name" value="DUF1479 DOMAIN PROTEIN (AFU_ORTHOLOGUE AFUA_5G09280)"/>
    <property type="match status" value="1"/>
</dbReference>
<dbReference type="AlphaFoldDB" id="M2QLH4"/>
<gene>
    <name evidence="1" type="ORF">CERSUDRAFT_57601</name>
</gene>